<dbReference type="GO" id="GO:0005524">
    <property type="term" value="F:ATP binding"/>
    <property type="evidence" value="ECO:0007669"/>
    <property type="project" value="UniProtKB-UniRule"/>
</dbReference>
<dbReference type="SUPFAM" id="SSF56112">
    <property type="entry name" value="Protein kinase-like (PK-like)"/>
    <property type="match status" value="1"/>
</dbReference>
<evidence type="ECO:0000256" key="3">
    <source>
        <dbReference type="ARBA" id="ARBA00022679"/>
    </source>
</evidence>
<dbReference type="Gene3D" id="3.30.200.20">
    <property type="entry name" value="Phosphorylase Kinase, domain 1"/>
    <property type="match status" value="1"/>
</dbReference>
<name>A0AAD7F9L3_9AGAR</name>
<dbReference type="InterPro" id="IPR008271">
    <property type="entry name" value="Ser/Thr_kinase_AS"/>
</dbReference>
<dbReference type="PROSITE" id="PS00108">
    <property type="entry name" value="PROTEIN_KINASE_ST"/>
    <property type="match status" value="1"/>
</dbReference>
<dbReference type="PROSITE" id="PS50011">
    <property type="entry name" value="PROTEIN_KINASE_DOM"/>
    <property type="match status" value="1"/>
</dbReference>
<sequence>MRDGFLLLLSGPRPTWPLVSLKSHSSRFTLALRSHIPTVIQPRSLESISMFATRSIAMKSTTLSLFQKIFRKKTPSVDPKALLDTTSFDPLFKIGEGSSSSVLLVKDKTYGRHLALKMVPHTAGTAVNEQQIHSQLAGLADVPRTLLPLLASWQDAEKSYLLTEWCAGRDLMTILGAGHRLTPEHAKLYAAQLVTAIETLHRAGIAHCDLKPSNVFLTKDGNIVLGDYGRAKSFAAPPQCSAGKSPKCLQGHSTDRCGTPYWSSPAQHAGLPYSFDADIWSLGLLVHRMTTGRMPFGNRAKNVVEIKAAYAMEDIEFREADGLDENTKDLIRQLLRKDGDDRPHILQVKEHPYFQEVDWAAVAHHEAPVPWVPVKPYIPTTVRPKLLPRGGPCAFDSHVREFYYVSSQLSAPPPGPVKRSVKKVCKSATQVKRKVGTLPSSTREVVIKGCELISRLFGLVKTSGSAGQKRGDNEKTVNTRWQYKIDLNDGHVQPSSCSGPSLSARIGEFLRRRFHSRVKVVDLRKIELD</sequence>
<evidence type="ECO:0000256" key="5">
    <source>
        <dbReference type="ARBA" id="ARBA00022777"/>
    </source>
</evidence>
<dbReference type="PROSITE" id="PS00107">
    <property type="entry name" value="PROTEIN_KINASE_ATP"/>
    <property type="match status" value="1"/>
</dbReference>
<dbReference type="Gene3D" id="1.10.510.10">
    <property type="entry name" value="Transferase(Phosphotransferase) domain 1"/>
    <property type="match status" value="1"/>
</dbReference>
<protein>
    <submittedName>
        <fullName evidence="9">Kinase-like domain-containing protein</fullName>
    </submittedName>
</protein>
<dbReference type="Proteomes" id="UP001221142">
    <property type="component" value="Unassembled WGS sequence"/>
</dbReference>
<keyword evidence="6 7" id="KW-0067">ATP-binding</keyword>
<reference evidence="9" key="1">
    <citation type="submission" date="2023-03" db="EMBL/GenBank/DDBJ databases">
        <title>Massive genome expansion in bonnet fungi (Mycena s.s.) driven by repeated elements and novel gene families across ecological guilds.</title>
        <authorList>
            <consortium name="Lawrence Berkeley National Laboratory"/>
            <person name="Harder C.B."/>
            <person name="Miyauchi S."/>
            <person name="Viragh M."/>
            <person name="Kuo A."/>
            <person name="Thoen E."/>
            <person name="Andreopoulos B."/>
            <person name="Lu D."/>
            <person name="Skrede I."/>
            <person name="Drula E."/>
            <person name="Henrissat B."/>
            <person name="Morin E."/>
            <person name="Kohler A."/>
            <person name="Barry K."/>
            <person name="LaButti K."/>
            <person name="Morin E."/>
            <person name="Salamov A."/>
            <person name="Lipzen A."/>
            <person name="Mereny Z."/>
            <person name="Hegedus B."/>
            <person name="Baldrian P."/>
            <person name="Stursova M."/>
            <person name="Weitz H."/>
            <person name="Taylor A."/>
            <person name="Grigoriev I.V."/>
            <person name="Nagy L.G."/>
            <person name="Martin F."/>
            <person name="Kauserud H."/>
        </authorList>
    </citation>
    <scope>NUCLEOTIDE SEQUENCE</scope>
    <source>
        <strain evidence="9">9284</strain>
    </source>
</reference>
<evidence type="ECO:0000256" key="1">
    <source>
        <dbReference type="ARBA" id="ARBA00022527"/>
    </source>
</evidence>
<feature type="domain" description="Protein kinase" evidence="8">
    <location>
        <begin position="88"/>
        <end position="354"/>
    </location>
</feature>
<evidence type="ECO:0000256" key="6">
    <source>
        <dbReference type="ARBA" id="ARBA00022840"/>
    </source>
</evidence>
<dbReference type="InterPro" id="IPR017441">
    <property type="entry name" value="Protein_kinase_ATP_BS"/>
</dbReference>
<feature type="binding site" evidence="7">
    <location>
        <position position="117"/>
    </location>
    <ligand>
        <name>ATP</name>
        <dbReference type="ChEBI" id="CHEBI:30616"/>
    </ligand>
</feature>
<evidence type="ECO:0000313" key="9">
    <source>
        <dbReference type="EMBL" id="KAJ7607316.1"/>
    </source>
</evidence>
<dbReference type="Pfam" id="PF00069">
    <property type="entry name" value="Pkinase"/>
    <property type="match status" value="1"/>
</dbReference>
<dbReference type="SMART" id="SM00220">
    <property type="entry name" value="S_TKc"/>
    <property type="match status" value="1"/>
</dbReference>
<dbReference type="GO" id="GO:0004674">
    <property type="term" value="F:protein serine/threonine kinase activity"/>
    <property type="evidence" value="ECO:0007669"/>
    <property type="project" value="UniProtKB-KW"/>
</dbReference>
<evidence type="ECO:0000313" key="10">
    <source>
        <dbReference type="Proteomes" id="UP001221142"/>
    </source>
</evidence>
<dbReference type="EMBL" id="JARKIF010000050">
    <property type="protein sequence ID" value="KAJ7607316.1"/>
    <property type="molecule type" value="Genomic_DNA"/>
</dbReference>
<keyword evidence="3" id="KW-0808">Transferase</keyword>
<accession>A0AAD7F9L3</accession>
<keyword evidence="4 7" id="KW-0547">Nucleotide-binding</keyword>
<gene>
    <name evidence="9" type="ORF">FB45DRAFT_1135273</name>
</gene>
<dbReference type="InterPro" id="IPR000719">
    <property type="entry name" value="Prot_kinase_dom"/>
</dbReference>
<dbReference type="InterPro" id="IPR011009">
    <property type="entry name" value="Kinase-like_dom_sf"/>
</dbReference>
<keyword evidence="1" id="KW-0723">Serine/threonine-protein kinase</keyword>
<evidence type="ECO:0000259" key="8">
    <source>
        <dbReference type="PROSITE" id="PS50011"/>
    </source>
</evidence>
<evidence type="ECO:0000256" key="4">
    <source>
        <dbReference type="ARBA" id="ARBA00022741"/>
    </source>
</evidence>
<keyword evidence="10" id="KW-1185">Reference proteome</keyword>
<keyword evidence="5 9" id="KW-0418">Kinase</keyword>
<dbReference type="PANTHER" id="PTHR24351">
    <property type="entry name" value="RIBOSOMAL PROTEIN S6 KINASE"/>
    <property type="match status" value="1"/>
</dbReference>
<keyword evidence="2" id="KW-0597">Phosphoprotein</keyword>
<evidence type="ECO:0000256" key="2">
    <source>
        <dbReference type="ARBA" id="ARBA00022553"/>
    </source>
</evidence>
<comment type="caution">
    <text evidence="9">The sequence shown here is derived from an EMBL/GenBank/DDBJ whole genome shotgun (WGS) entry which is preliminary data.</text>
</comment>
<proteinExistence type="predicted"/>
<dbReference type="AlphaFoldDB" id="A0AAD7F9L3"/>
<organism evidence="9 10">
    <name type="scientific">Roridomyces roridus</name>
    <dbReference type="NCBI Taxonomy" id="1738132"/>
    <lineage>
        <taxon>Eukaryota</taxon>
        <taxon>Fungi</taxon>
        <taxon>Dikarya</taxon>
        <taxon>Basidiomycota</taxon>
        <taxon>Agaricomycotina</taxon>
        <taxon>Agaricomycetes</taxon>
        <taxon>Agaricomycetidae</taxon>
        <taxon>Agaricales</taxon>
        <taxon>Marasmiineae</taxon>
        <taxon>Mycenaceae</taxon>
        <taxon>Roridomyces</taxon>
    </lineage>
</organism>
<evidence type="ECO:0000256" key="7">
    <source>
        <dbReference type="PROSITE-ProRule" id="PRU10141"/>
    </source>
</evidence>